<dbReference type="EMBL" id="JASPKZ010008526">
    <property type="protein sequence ID" value="KAJ9579309.1"/>
    <property type="molecule type" value="Genomic_DNA"/>
</dbReference>
<reference evidence="1" key="2">
    <citation type="submission" date="2023-05" db="EMBL/GenBank/DDBJ databases">
        <authorList>
            <person name="Fouks B."/>
        </authorList>
    </citation>
    <scope>NUCLEOTIDE SEQUENCE</scope>
    <source>
        <strain evidence="1">Stay&amp;Tobe</strain>
        <tissue evidence="1">Testes</tissue>
    </source>
</reference>
<evidence type="ECO:0000313" key="1">
    <source>
        <dbReference type="EMBL" id="KAJ9579309.1"/>
    </source>
</evidence>
<keyword evidence="2" id="KW-1185">Reference proteome</keyword>
<proteinExistence type="predicted"/>
<accession>A0AAD7ZEV7</accession>
<feature type="non-terminal residue" evidence="1">
    <location>
        <position position="1"/>
    </location>
</feature>
<reference evidence="1" key="1">
    <citation type="journal article" date="2023" name="IScience">
        <title>Live-bearing cockroach genome reveals convergent evolutionary mechanisms linked to viviparity in insects and beyond.</title>
        <authorList>
            <person name="Fouks B."/>
            <person name="Harrison M.C."/>
            <person name="Mikhailova A.A."/>
            <person name="Marchal E."/>
            <person name="English S."/>
            <person name="Carruthers M."/>
            <person name="Jennings E.C."/>
            <person name="Chiamaka E.L."/>
            <person name="Frigard R.A."/>
            <person name="Pippel M."/>
            <person name="Attardo G.M."/>
            <person name="Benoit J.B."/>
            <person name="Bornberg-Bauer E."/>
            <person name="Tobe S.S."/>
        </authorList>
    </citation>
    <scope>NUCLEOTIDE SEQUENCE</scope>
    <source>
        <strain evidence="1">Stay&amp;Tobe</strain>
    </source>
</reference>
<protein>
    <submittedName>
        <fullName evidence="1">Uncharacterized protein</fullName>
    </submittedName>
</protein>
<dbReference type="AlphaFoldDB" id="A0AAD7ZEV7"/>
<gene>
    <name evidence="1" type="ORF">L9F63_024583</name>
</gene>
<feature type="non-terminal residue" evidence="1">
    <location>
        <position position="65"/>
    </location>
</feature>
<sequence>MRPPALLEFPMPLLHTPGFETRIYIPISLHALCSFSRINLFIFLMQSVLESLSSYMAIFHFSTLV</sequence>
<evidence type="ECO:0000313" key="2">
    <source>
        <dbReference type="Proteomes" id="UP001233999"/>
    </source>
</evidence>
<organism evidence="1 2">
    <name type="scientific">Diploptera punctata</name>
    <name type="common">Pacific beetle cockroach</name>
    <dbReference type="NCBI Taxonomy" id="6984"/>
    <lineage>
        <taxon>Eukaryota</taxon>
        <taxon>Metazoa</taxon>
        <taxon>Ecdysozoa</taxon>
        <taxon>Arthropoda</taxon>
        <taxon>Hexapoda</taxon>
        <taxon>Insecta</taxon>
        <taxon>Pterygota</taxon>
        <taxon>Neoptera</taxon>
        <taxon>Polyneoptera</taxon>
        <taxon>Dictyoptera</taxon>
        <taxon>Blattodea</taxon>
        <taxon>Blaberoidea</taxon>
        <taxon>Blaberidae</taxon>
        <taxon>Diplopterinae</taxon>
        <taxon>Diploptera</taxon>
    </lineage>
</organism>
<comment type="caution">
    <text evidence="1">The sequence shown here is derived from an EMBL/GenBank/DDBJ whole genome shotgun (WGS) entry which is preliminary data.</text>
</comment>
<dbReference type="Proteomes" id="UP001233999">
    <property type="component" value="Unassembled WGS sequence"/>
</dbReference>
<name>A0AAD7ZEV7_DIPPU</name>